<protein>
    <recommendedName>
        <fullName evidence="6">SH3 domain-containing protein</fullName>
    </recommendedName>
</protein>
<feature type="compositionally biased region" description="Basic and acidic residues" evidence="5">
    <location>
        <begin position="486"/>
        <end position="507"/>
    </location>
</feature>
<evidence type="ECO:0000256" key="4">
    <source>
        <dbReference type="SAM" id="Coils"/>
    </source>
</evidence>
<feature type="compositionally biased region" description="Pro residues" evidence="5">
    <location>
        <begin position="852"/>
        <end position="861"/>
    </location>
</feature>
<dbReference type="SMART" id="SM00326">
    <property type="entry name" value="SH3"/>
    <property type="match status" value="1"/>
</dbReference>
<feature type="domain" description="SH3" evidence="6">
    <location>
        <begin position="573"/>
        <end position="632"/>
    </location>
</feature>
<name>A0AAE0T3P8_9BIVA</name>
<dbReference type="GO" id="GO:0003779">
    <property type="term" value="F:actin binding"/>
    <property type="evidence" value="ECO:0007669"/>
    <property type="project" value="TreeGrafter"/>
</dbReference>
<proteinExistence type="inferred from homology"/>
<feature type="compositionally biased region" description="Polar residues" evidence="5">
    <location>
        <begin position="643"/>
        <end position="657"/>
    </location>
</feature>
<feature type="region of interest" description="Disordered" evidence="5">
    <location>
        <begin position="1"/>
        <end position="20"/>
    </location>
</feature>
<gene>
    <name evidence="7" type="ORF">CHS0354_036146</name>
</gene>
<comment type="caution">
    <text evidence="7">The sequence shown here is derived from an EMBL/GenBank/DDBJ whole genome shotgun (WGS) entry which is preliminary data.</text>
</comment>
<feature type="region of interest" description="Disordered" evidence="5">
    <location>
        <begin position="734"/>
        <end position="761"/>
    </location>
</feature>
<dbReference type="SUPFAM" id="SSF50044">
    <property type="entry name" value="SH3-domain"/>
    <property type="match status" value="1"/>
</dbReference>
<dbReference type="InterPro" id="IPR036028">
    <property type="entry name" value="SH3-like_dom_sf"/>
</dbReference>
<dbReference type="Gene3D" id="2.30.29.30">
    <property type="entry name" value="Pleckstrin-homology domain (PH domain)/Phosphotyrosine-binding domain (PTB)"/>
    <property type="match status" value="1"/>
</dbReference>
<dbReference type="PANTHER" id="PTHR12287:SF23">
    <property type="entry name" value="AROUSER, ISOFORM A-RELATED"/>
    <property type="match status" value="1"/>
</dbReference>
<dbReference type="PANTHER" id="PTHR12287">
    <property type="entry name" value="EPIDERMAL GROWTH FACTOR RECEPTOR KINASE SUBSTRATE EPS8-RELATED PROTEIN"/>
    <property type="match status" value="1"/>
</dbReference>
<evidence type="ECO:0000256" key="3">
    <source>
        <dbReference type="PROSITE-ProRule" id="PRU00192"/>
    </source>
</evidence>
<feature type="coiled-coil region" evidence="4">
    <location>
        <begin position="270"/>
        <end position="297"/>
    </location>
</feature>
<dbReference type="InterPro" id="IPR055093">
    <property type="entry name" value="EPS8_2nd"/>
</dbReference>
<feature type="compositionally biased region" description="Basic and acidic residues" evidence="5">
    <location>
        <begin position="837"/>
        <end position="847"/>
    </location>
</feature>
<feature type="region of interest" description="Disordered" evidence="5">
    <location>
        <begin position="633"/>
        <end position="721"/>
    </location>
</feature>
<feature type="compositionally biased region" description="Basic and acidic residues" evidence="5">
    <location>
        <begin position="672"/>
        <end position="694"/>
    </location>
</feature>
<dbReference type="InterPro" id="IPR001452">
    <property type="entry name" value="SH3_domain"/>
</dbReference>
<dbReference type="GO" id="GO:0005886">
    <property type="term" value="C:plasma membrane"/>
    <property type="evidence" value="ECO:0007669"/>
    <property type="project" value="TreeGrafter"/>
</dbReference>
<feature type="region of interest" description="Disordered" evidence="5">
    <location>
        <begin position="36"/>
        <end position="69"/>
    </location>
</feature>
<dbReference type="InterPro" id="IPR013761">
    <property type="entry name" value="SAM/pointed_sf"/>
</dbReference>
<dbReference type="Pfam" id="PF22975">
    <property type="entry name" value="EPS8_2nd"/>
    <property type="match status" value="1"/>
</dbReference>
<dbReference type="AlphaFoldDB" id="A0AAE0T3P8"/>
<reference evidence="7" key="2">
    <citation type="journal article" date="2021" name="Genome Biol. Evol.">
        <title>Developing a high-quality reference genome for a parasitic bivalve with doubly uniparental inheritance (Bivalvia: Unionida).</title>
        <authorList>
            <person name="Smith C.H."/>
        </authorList>
    </citation>
    <scope>NUCLEOTIDE SEQUENCE</scope>
    <source>
        <strain evidence="7">CHS0354</strain>
        <tissue evidence="7">Mantle</tissue>
    </source>
</reference>
<dbReference type="InterPro" id="IPR011993">
    <property type="entry name" value="PH-like_dom_sf"/>
</dbReference>
<keyword evidence="4" id="KW-0175">Coiled coil</keyword>
<feature type="compositionally biased region" description="Acidic residues" evidence="5">
    <location>
        <begin position="865"/>
        <end position="874"/>
    </location>
</feature>
<dbReference type="Gene3D" id="2.30.30.40">
    <property type="entry name" value="SH3 Domains"/>
    <property type="match status" value="1"/>
</dbReference>
<dbReference type="InterPro" id="IPR013625">
    <property type="entry name" value="PTB"/>
</dbReference>
<evidence type="ECO:0000256" key="2">
    <source>
        <dbReference type="ARBA" id="ARBA00022443"/>
    </source>
</evidence>
<dbReference type="Gene3D" id="1.10.150.50">
    <property type="entry name" value="Transcription Factor, Ets-1"/>
    <property type="match status" value="1"/>
</dbReference>
<dbReference type="GO" id="GO:0007266">
    <property type="term" value="P:Rho protein signal transduction"/>
    <property type="evidence" value="ECO:0007669"/>
    <property type="project" value="TreeGrafter"/>
</dbReference>
<reference evidence="7" key="3">
    <citation type="submission" date="2023-05" db="EMBL/GenBank/DDBJ databases">
        <authorList>
            <person name="Smith C.H."/>
        </authorList>
    </citation>
    <scope>NUCLEOTIDE SEQUENCE</scope>
    <source>
        <strain evidence="7">CHS0354</strain>
        <tissue evidence="7">Mantle</tissue>
    </source>
</reference>
<evidence type="ECO:0000313" key="7">
    <source>
        <dbReference type="EMBL" id="KAK3603217.1"/>
    </source>
</evidence>
<dbReference type="Pfam" id="PF08416">
    <property type="entry name" value="PTB"/>
    <property type="match status" value="1"/>
</dbReference>
<accession>A0AAE0T3P8</accession>
<feature type="compositionally biased region" description="Basic and acidic residues" evidence="5">
    <location>
        <begin position="533"/>
        <end position="556"/>
    </location>
</feature>
<dbReference type="PROSITE" id="PS50002">
    <property type="entry name" value="SH3"/>
    <property type="match status" value="1"/>
</dbReference>
<evidence type="ECO:0000259" key="6">
    <source>
        <dbReference type="PROSITE" id="PS50002"/>
    </source>
</evidence>
<dbReference type="Pfam" id="PF18016">
    <property type="entry name" value="SAM_3"/>
    <property type="match status" value="1"/>
</dbReference>
<dbReference type="Pfam" id="PF00018">
    <property type="entry name" value="SH3_1"/>
    <property type="match status" value="1"/>
</dbReference>
<keyword evidence="2 3" id="KW-0728">SH3 domain</keyword>
<comment type="similarity">
    <text evidence="1">Belongs to the EPS8 family.</text>
</comment>
<feature type="region of interest" description="Disordered" evidence="5">
    <location>
        <begin position="837"/>
        <end position="899"/>
    </location>
</feature>
<feature type="region of interest" description="Disordered" evidence="5">
    <location>
        <begin position="486"/>
        <end position="556"/>
    </location>
</feature>
<dbReference type="GO" id="GO:0035023">
    <property type="term" value="P:regulation of Rho protein signal transduction"/>
    <property type="evidence" value="ECO:0007669"/>
    <property type="project" value="TreeGrafter"/>
</dbReference>
<evidence type="ECO:0000256" key="5">
    <source>
        <dbReference type="SAM" id="MobiDB-lite"/>
    </source>
</evidence>
<dbReference type="SUPFAM" id="SSF50729">
    <property type="entry name" value="PH domain-like"/>
    <property type="match status" value="1"/>
</dbReference>
<sequence>MPGVTPREMNGYKDYSPGYGASYMYDPYSRGREDVRREVRDDPYSARIPRNGFGEDIIDESSVDGGPDRDGQSFEVDHLATFTFKSGPINPEDGLSKLKQMENTTGIWTMRCQMIIERRHVVIVDKNTGDEVERFPVHSVLEPTAIIRNDRREVYNNLVLFTVCDDPGRKNVSSDMHIFQSVRTPAQQVVEMMLRIKGQSVPGGRTLVPPPPSKPAPMPPVQNRFGDGPYAGPATSMRPGPFVSREELDAGQNEALERDVQLLNNCFDDIEKFVARLQQAAEAFKELERRKKDHSKKRQSGQGMLHMRAKAPPSIDFIDIFQKFKFAFNLLAKLKAHIHDPNAPELVHFLFTPLSLIYEASRDPSHGGENLSDKAVVPLLTNDSKQLLLNCLTSKELELWQRLGRSWTDTREEARGYIPAYSPKFYNGWQPFPQGIDSGQAYRLEQVEQPTPRPLEDTLRPLPINTYEDRYAGRHTRYDRDRYDREYPDREIESERNFPIRRKEEFRPLTPPPGPSRPHQHEIRPPSPPLQTRDYDGRREQMFDRPPSVEKMTRKPMSRQDENLAYLRELQRMEATIYEAVHDRAGRNNKELTIEKGDILQVLDSNRNWWKLKNYKGEVGYAPYTILKAIETNDNERDRDQSRFSGDYNSYIPNTNGGHMAPPAPIPPPMPFDRKSTAGAPRSREFEDRRELKRPLPNTPGAQQNKDRSSHPIPEYPRKNASLQEELRARMKNKGDESPVQMRHHHSGPSSVQINEDSPPSEVREWLESKGFSMRTIDTLEGYTGYDLFNLRRSEMERLLGKEEARHLESQVTVMKNRAGFKTLSKFELDAILQRRRERADSNENKMRHPPNFQPETPPDYSPDVSDESSEDFGDAGKTLRNLLERQRKKINQQQYNYQ</sequence>
<dbReference type="EMBL" id="JAEAOA010002119">
    <property type="protein sequence ID" value="KAK3603217.1"/>
    <property type="molecule type" value="Genomic_DNA"/>
</dbReference>
<evidence type="ECO:0000313" key="8">
    <source>
        <dbReference type="Proteomes" id="UP001195483"/>
    </source>
</evidence>
<reference evidence="7" key="1">
    <citation type="journal article" date="2021" name="Genome Biol. Evol.">
        <title>A High-Quality Reference Genome for a Parasitic Bivalve with Doubly Uniparental Inheritance (Bivalvia: Unionida).</title>
        <authorList>
            <person name="Smith C.H."/>
        </authorList>
    </citation>
    <scope>NUCLEOTIDE SEQUENCE</scope>
    <source>
        <strain evidence="7">CHS0354</strain>
    </source>
</reference>
<keyword evidence="8" id="KW-1185">Reference proteome</keyword>
<organism evidence="7 8">
    <name type="scientific">Potamilus streckersoni</name>
    <dbReference type="NCBI Taxonomy" id="2493646"/>
    <lineage>
        <taxon>Eukaryota</taxon>
        <taxon>Metazoa</taxon>
        <taxon>Spiralia</taxon>
        <taxon>Lophotrochozoa</taxon>
        <taxon>Mollusca</taxon>
        <taxon>Bivalvia</taxon>
        <taxon>Autobranchia</taxon>
        <taxon>Heteroconchia</taxon>
        <taxon>Palaeoheterodonta</taxon>
        <taxon>Unionida</taxon>
        <taxon>Unionoidea</taxon>
        <taxon>Unionidae</taxon>
        <taxon>Ambleminae</taxon>
        <taxon>Lampsilini</taxon>
        <taxon>Potamilus</taxon>
    </lineage>
</organism>
<dbReference type="InterPro" id="IPR041418">
    <property type="entry name" value="SAM_3"/>
</dbReference>
<feature type="compositionally biased region" description="Pro residues" evidence="5">
    <location>
        <begin position="662"/>
        <end position="671"/>
    </location>
</feature>
<dbReference type="Proteomes" id="UP001195483">
    <property type="component" value="Unassembled WGS sequence"/>
</dbReference>
<feature type="compositionally biased region" description="Polar residues" evidence="5">
    <location>
        <begin position="748"/>
        <end position="758"/>
    </location>
</feature>
<evidence type="ECO:0000256" key="1">
    <source>
        <dbReference type="ARBA" id="ARBA00006197"/>
    </source>
</evidence>
<dbReference type="InterPro" id="IPR039801">
    <property type="entry name" value="EPS8-like"/>
</dbReference>